<dbReference type="Proteomes" id="UP001597221">
    <property type="component" value="Unassembled WGS sequence"/>
</dbReference>
<feature type="compositionally biased region" description="Basic and acidic residues" evidence="1">
    <location>
        <begin position="156"/>
        <end position="176"/>
    </location>
</feature>
<dbReference type="RefSeq" id="WP_379599300.1">
    <property type="nucleotide sequence ID" value="NZ_JBHUDE010000163.1"/>
</dbReference>
<name>A0ABW4HX27_9BACI</name>
<feature type="compositionally biased region" description="Acidic residues" evidence="1">
    <location>
        <begin position="180"/>
        <end position="190"/>
    </location>
</feature>
<proteinExistence type="predicted"/>
<evidence type="ECO:0000256" key="1">
    <source>
        <dbReference type="SAM" id="MobiDB-lite"/>
    </source>
</evidence>
<feature type="region of interest" description="Disordered" evidence="1">
    <location>
        <begin position="156"/>
        <end position="216"/>
    </location>
</feature>
<reference evidence="3" key="1">
    <citation type="journal article" date="2019" name="Int. J. Syst. Evol. Microbiol.">
        <title>The Global Catalogue of Microorganisms (GCM) 10K type strain sequencing project: providing services to taxonomists for standard genome sequencing and annotation.</title>
        <authorList>
            <consortium name="The Broad Institute Genomics Platform"/>
            <consortium name="The Broad Institute Genome Sequencing Center for Infectious Disease"/>
            <person name="Wu L."/>
            <person name="Ma J."/>
        </authorList>
    </citation>
    <scope>NUCLEOTIDE SEQUENCE [LARGE SCALE GENOMIC DNA]</scope>
    <source>
        <strain evidence="3">CGMCC 1.12376</strain>
    </source>
</reference>
<keyword evidence="3" id="KW-1185">Reference proteome</keyword>
<accession>A0ABW4HX27</accession>
<comment type="caution">
    <text evidence="2">The sequence shown here is derived from an EMBL/GenBank/DDBJ whole genome shotgun (WGS) entry which is preliminary data.</text>
</comment>
<sequence length="496" mass="57834">MTNTRILLAVGNENVSGILRKYINKAELLHLIDQEIMHFRYLDEIIELHEPVILIVHDVFLPSDTTGKSEREKEWLSFLHFTRQKYEDLRIVFLCERPRDDIFLNQIVGLGVLDIFNESAIDMVQFVEQLSTPPRYANVAKFRDDSFATVKIEMQEQKEAEEKEDEVAKQVQDKNADSNTEQEDDSEIEQPDNKDEAAPTENKKRTEKKPLEKREREKVKERVIEKLVPLPIEKKIVLVGAPFQRNGSTFISHLLAKDIANLSIPVTYIENPFSRVYTYDRFDGNRKLENYRSVFYSHLKKDIPPNITFDWMEDGVSIIAKHPEEDVYNEEQVNFELLIKILLKIPSPITIIDVGNDWHRKVVRDLFEIASNVFMIIEPDVSDAHYLEDPDNEKTAYYRYIVEQDKTDIIGNRMEESLLKNKLINELYGDKIITTIPTISSKAVFDCQDKAIFINDYDSKVYSKKLLHPVVEKIVPDSMLKRGKRKSKLFSSLLHI</sequence>
<evidence type="ECO:0000313" key="2">
    <source>
        <dbReference type="EMBL" id="MFD1609801.1"/>
    </source>
</evidence>
<evidence type="ECO:0000313" key="3">
    <source>
        <dbReference type="Proteomes" id="UP001597221"/>
    </source>
</evidence>
<feature type="compositionally biased region" description="Basic and acidic residues" evidence="1">
    <location>
        <begin position="191"/>
        <end position="216"/>
    </location>
</feature>
<protein>
    <submittedName>
        <fullName evidence="2">Uncharacterized protein</fullName>
    </submittedName>
</protein>
<dbReference type="EMBL" id="JBHUDE010000163">
    <property type="protein sequence ID" value="MFD1609801.1"/>
    <property type="molecule type" value="Genomic_DNA"/>
</dbReference>
<organism evidence="2 3">
    <name type="scientific">Oceanobacillus luteolus</name>
    <dbReference type="NCBI Taxonomy" id="1274358"/>
    <lineage>
        <taxon>Bacteria</taxon>
        <taxon>Bacillati</taxon>
        <taxon>Bacillota</taxon>
        <taxon>Bacilli</taxon>
        <taxon>Bacillales</taxon>
        <taxon>Bacillaceae</taxon>
        <taxon>Oceanobacillus</taxon>
    </lineage>
</organism>
<gene>
    <name evidence="2" type="ORF">ACFSBH_19465</name>
</gene>